<evidence type="ECO:0000256" key="1">
    <source>
        <dbReference type="SAM" id="Phobius"/>
    </source>
</evidence>
<keyword evidence="3" id="KW-1185">Reference proteome</keyword>
<feature type="transmembrane region" description="Helical" evidence="1">
    <location>
        <begin position="352"/>
        <end position="372"/>
    </location>
</feature>
<evidence type="ECO:0000313" key="2">
    <source>
        <dbReference type="EMBL" id="MDB9440884.1"/>
    </source>
</evidence>
<organism evidence="2 3">
    <name type="scientific">Sphaerospermopsis kisseleviana CS-549</name>
    <dbReference type="NCBI Taxonomy" id="3021783"/>
    <lineage>
        <taxon>Bacteria</taxon>
        <taxon>Bacillati</taxon>
        <taxon>Cyanobacteriota</taxon>
        <taxon>Cyanophyceae</taxon>
        <taxon>Nostocales</taxon>
        <taxon>Aphanizomenonaceae</taxon>
        <taxon>Sphaerospermopsis</taxon>
        <taxon>Sphaerospermopsis kisseleviana</taxon>
    </lineage>
</organism>
<dbReference type="Proteomes" id="UP001211711">
    <property type="component" value="Unassembled WGS sequence"/>
</dbReference>
<proteinExistence type="predicted"/>
<evidence type="ECO:0000313" key="3">
    <source>
        <dbReference type="Proteomes" id="UP001211711"/>
    </source>
</evidence>
<feature type="transmembrane region" description="Helical" evidence="1">
    <location>
        <begin position="216"/>
        <end position="233"/>
    </location>
</feature>
<comment type="caution">
    <text evidence="2">The sequence shown here is derived from an EMBL/GenBank/DDBJ whole genome shotgun (WGS) entry which is preliminary data.</text>
</comment>
<reference evidence="2 3" key="1">
    <citation type="submission" date="2023-01" db="EMBL/GenBank/DDBJ databases">
        <title>Genomes from the Australian National Cyanobacteria Reference Collection.</title>
        <authorList>
            <person name="Willis A."/>
            <person name="Lee E.M.F."/>
        </authorList>
    </citation>
    <scope>NUCLEOTIDE SEQUENCE [LARGE SCALE GENOMIC DNA]</scope>
    <source>
        <strain evidence="2 3">CS-549</strain>
    </source>
</reference>
<accession>A0ABT4ZNL1</accession>
<gene>
    <name evidence="2" type="ORF">PN497_05830</name>
</gene>
<evidence type="ECO:0008006" key="4">
    <source>
        <dbReference type="Google" id="ProtNLM"/>
    </source>
</evidence>
<feature type="transmembrane region" description="Helical" evidence="1">
    <location>
        <begin position="140"/>
        <end position="159"/>
    </location>
</feature>
<keyword evidence="1" id="KW-1133">Transmembrane helix</keyword>
<sequence>MRVISMLHYEYLSRKGLFFTISMWLSSRLLIAVTMLIIAPLFPVASNGVIATFSWDVFHAWDSVWYEKIVTHGYDFSSELRETPTVAFFPLFPLLCRLLMITGVPFKVSSILVNNLAFLATLIILYSWANELYGKSAARWIITALAWCPYSLYGTVIYTEGLFLLCTTSALRAFDQKQYIWAAFWGALSTATRVPGITLLPTFLFVSWKEKRPIKAYIASLATALGIIFYSLYCQIQFGDALAFIHAQKAWRGDAKGFAWEGWWKMIMQVVIGFNNWQSGYIKQPWHPLLFLVIIIIGYILWRFRLQLGLQKVHYGFYFLWLLLWLLAGDELFKVVIVFGGIYLLYFFRYQIPLVTFVYGLCSYGLILNTGITASAERYAYGIVSLSIAFGLFLERYPRIRYPVMCFFAILMVTFSIRFARDLWVA</sequence>
<feature type="transmembrane region" description="Helical" evidence="1">
    <location>
        <begin position="179"/>
        <end position="204"/>
    </location>
</feature>
<feature type="transmembrane region" description="Helical" evidence="1">
    <location>
        <begin position="86"/>
        <end position="105"/>
    </location>
</feature>
<feature type="transmembrane region" description="Helical" evidence="1">
    <location>
        <begin position="111"/>
        <end position="128"/>
    </location>
</feature>
<dbReference type="EMBL" id="JAQMTI010000081">
    <property type="protein sequence ID" value="MDB9440884.1"/>
    <property type="molecule type" value="Genomic_DNA"/>
</dbReference>
<feature type="transmembrane region" description="Helical" evidence="1">
    <location>
        <begin position="400"/>
        <end position="420"/>
    </location>
</feature>
<feature type="transmembrane region" description="Helical" evidence="1">
    <location>
        <begin position="21"/>
        <end position="42"/>
    </location>
</feature>
<keyword evidence="1" id="KW-0812">Transmembrane</keyword>
<name>A0ABT4ZNL1_9CYAN</name>
<feature type="transmembrane region" description="Helical" evidence="1">
    <location>
        <begin position="316"/>
        <end position="346"/>
    </location>
</feature>
<feature type="transmembrane region" description="Helical" evidence="1">
    <location>
        <begin position="379"/>
        <end position="394"/>
    </location>
</feature>
<feature type="transmembrane region" description="Helical" evidence="1">
    <location>
        <begin position="286"/>
        <end position="304"/>
    </location>
</feature>
<keyword evidence="1" id="KW-0472">Membrane</keyword>
<protein>
    <recommendedName>
        <fullName evidence="4">Integral membrane protein</fullName>
    </recommendedName>
</protein>